<dbReference type="Proteomes" id="UP000023152">
    <property type="component" value="Unassembled WGS sequence"/>
</dbReference>
<evidence type="ECO:0000313" key="3">
    <source>
        <dbReference type="Proteomes" id="UP000023152"/>
    </source>
</evidence>
<dbReference type="Pfam" id="PF13417">
    <property type="entry name" value="GST_N_3"/>
    <property type="match status" value="1"/>
</dbReference>
<organism evidence="2 3">
    <name type="scientific">Reticulomyxa filosa</name>
    <dbReference type="NCBI Taxonomy" id="46433"/>
    <lineage>
        <taxon>Eukaryota</taxon>
        <taxon>Sar</taxon>
        <taxon>Rhizaria</taxon>
        <taxon>Retaria</taxon>
        <taxon>Foraminifera</taxon>
        <taxon>Monothalamids</taxon>
        <taxon>Reticulomyxidae</taxon>
        <taxon>Reticulomyxa</taxon>
    </lineage>
</organism>
<dbReference type="InterPro" id="IPR004045">
    <property type="entry name" value="Glutathione_S-Trfase_N"/>
</dbReference>
<dbReference type="OrthoDB" id="422574at2759"/>
<sequence>MAGVSEEESRFRGEAKKVGGKIQFPLLVDENEVDVNGESLYKYECDDICKYLLETYGDRCELPWTYTLSRFFAMPRLLVASLCRPLDQHGNRSIRKNLSLSKIPDKPLEVFSYEASPFSRRVREVLSSLEIPYYLRNTAHGSVKRNEFKDRFYEKYIPPLRRSFGLVQLPLVVDPNVDDGKVVLESTDIVDYLKHHYW</sequence>
<dbReference type="EMBL" id="ASPP01014855">
    <property type="protein sequence ID" value="ETO18480.1"/>
    <property type="molecule type" value="Genomic_DNA"/>
</dbReference>
<comment type="caution">
    <text evidence="2">The sequence shown here is derived from an EMBL/GenBank/DDBJ whole genome shotgun (WGS) entry which is preliminary data.</text>
</comment>
<dbReference type="PANTHER" id="PTHR45288">
    <property type="entry name" value="THIOREDOXIN FAMILY PROTEIN"/>
    <property type="match status" value="1"/>
</dbReference>
<reference evidence="2 3" key="1">
    <citation type="journal article" date="2013" name="Curr. Biol.">
        <title>The Genome of the Foraminiferan Reticulomyxa filosa.</title>
        <authorList>
            <person name="Glockner G."/>
            <person name="Hulsmann N."/>
            <person name="Schleicher M."/>
            <person name="Noegel A.A."/>
            <person name="Eichinger L."/>
            <person name="Gallinger C."/>
            <person name="Pawlowski J."/>
            <person name="Sierra R."/>
            <person name="Euteneuer U."/>
            <person name="Pillet L."/>
            <person name="Moustafa A."/>
            <person name="Platzer M."/>
            <person name="Groth M."/>
            <person name="Szafranski K."/>
            <person name="Schliwa M."/>
        </authorList>
    </citation>
    <scope>NUCLEOTIDE SEQUENCE [LARGE SCALE GENOMIC DNA]</scope>
</reference>
<protein>
    <recommendedName>
        <fullName evidence="1">GST N-terminal domain-containing protein</fullName>
    </recommendedName>
</protein>
<name>X6MZI9_RETFI</name>
<proteinExistence type="predicted"/>
<dbReference type="InterPro" id="IPR036249">
    <property type="entry name" value="Thioredoxin-like_sf"/>
</dbReference>
<evidence type="ECO:0000259" key="1">
    <source>
        <dbReference type="PROSITE" id="PS50404"/>
    </source>
</evidence>
<accession>X6MZI9</accession>
<dbReference type="SUPFAM" id="SSF52833">
    <property type="entry name" value="Thioredoxin-like"/>
    <property type="match status" value="1"/>
</dbReference>
<gene>
    <name evidence="2" type="ORF">RFI_18786</name>
</gene>
<dbReference type="PROSITE" id="PS50404">
    <property type="entry name" value="GST_NTER"/>
    <property type="match status" value="1"/>
</dbReference>
<dbReference type="OMA" id="ELFAYEN"/>
<keyword evidence="3" id="KW-1185">Reference proteome</keyword>
<evidence type="ECO:0000313" key="2">
    <source>
        <dbReference type="EMBL" id="ETO18480.1"/>
    </source>
</evidence>
<dbReference type="Gene3D" id="3.40.30.10">
    <property type="entry name" value="Glutaredoxin"/>
    <property type="match status" value="1"/>
</dbReference>
<dbReference type="AlphaFoldDB" id="X6MZI9"/>
<dbReference type="PANTHER" id="PTHR45288:SF1">
    <property type="entry name" value="THIOREDOXIN FAMILY PROTEIN"/>
    <property type="match status" value="1"/>
</dbReference>
<feature type="domain" description="GST N-terminal" evidence="1">
    <location>
        <begin position="106"/>
        <end position="198"/>
    </location>
</feature>